<dbReference type="Gene3D" id="3.40.50.2000">
    <property type="entry name" value="Glycogen Phosphorylase B"/>
    <property type="match status" value="2"/>
</dbReference>
<feature type="domain" description="Glycosyl transferase family 1" evidence="2">
    <location>
        <begin position="202"/>
        <end position="364"/>
    </location>
</feature>
<dbReference type="Proteomes" id="UP000001208">
    <property type="component" value="Chromosome"/>
</dbReference>
<keyword evidence="4" id="KW-1185">Reference proteome</keyword>
<dbReference type="InterPro" id="IPR001296">
    <property type="entry name" value="Glyco_trans_1"/>
</dbReference>
<reference evidence="3 4" key="1">
    <citation type="submission" date="2008-06" db="EMBL/GenBank/DDBJ databases">
        <title>Complete sequence of Chloroherpeton thalassium ATCC 35110.</title>
        <authorList>
            <consortium name="US DOE Joint Genome Institute"/>
            <person name="Lucas S."/>
            <person name="Copeland A."/>
            <person name="Lapidus A."/>
            <person name="Glavina del Rio T."/>
            <person name="Dalin E."/>
            <person name="Tice H."/>
            <person name="Bruce D."/>
            <person name="Goodwin L."/>
            <person name="Pitluck S."/>
            <person name="Schmutz J."/>
            <person name="Larimer F."/>
            <person name="Land M."/>
            <person name="Hauser L."/>
            <person name="Kyrpides N."/>
            <person name="Mikhailova N."/>
            <person name="Liu Z."/>
            <person name="Li T."/>
            <person name="Zhao F."/>
            <person name="Overmann J."/>
            <person name="Bryant D.A."/>
            <person name="Richardson P."/>
        </authorList>
    </citation>
    <scope>NUCLEOTIDE SEQUENCE [LARGE SCALE GENOMIC DNA]</scope>
    <source>
        <strain evidence="4">ATCC 35110 / GB-78</strain>
    </source>
</reference>
<dbReference type="Pfam" id="PF00534">
    <property type="entry name" value="Glycos_transf_1"/>
    <property type="match status" value="1"/>
</dbReference>
<proteinExistence type="predicted"/>
<dbReference type="STRING" id="517418.Ctha_1948"/>
<dbReference type="GO" id="GO:0016757">
    <property type="term" value="F:glycosyltransferase activity"/>
    <property type="evidence" value="ECO:0007669"/>
    <property type="project" value="InterPro"/>
</dbReference>
<evidence type="ECO:0000256" key="1">
    <source>
        <dbReference type="ARBA" id="ARBA00022679"/>
    </source>
</evidence>
<dbReference type="KEGG" id="cts:Ctha_1948"/>
<accession>B3QUF3</accession>
<dbReference type="OrthoDB" id="9787111at2"/>
<dbReference type="AlphaFoldDB" id="B3QUF3"/>
<protein>
    <submittedName>
        <fullName evidence="3">Glycosyl transferase group 1</fullName>
    </submittedName>
</protein>
<dbReference type="HOGENOM" id="CLU_741394_0_0_10"/>
<gene>
    <name evidence="3" type="ordered locus">Ctha_1948</name>
</gene>
<evidence type="ECO:0000313" key="3">
    <source>
        <dbReference type="EMBL" id="ACF14402.1"/>
    </source>
</evidence>
<organism evidence="3 4">
    <name type="scientific">Chloroherpeton thalassium (strain ATCC 35110 / GB-78)</name>
    <dbReference type="NCBI Taxonomy" id="517418"/>
    <lineage>
        <taxon>Bacteria</taxon>
        <taxon>Pseudomonadati</taxon>
        <taxon>Chlorobiota</taxon>
        <taxon>Chlorobiia</taxon>
        <taxon>Chlorobiales</taxon>
        <taxon>Chloroherpetonaceae</taxon>
        <taxon>Chloroherpeton</taxon>
    </lineage>
</organism>
<dbReference type="SUPFAM" id="SSF53756">
    <property type="entry name" value="UDP-Glycosyltransferase/glycogen phosphorylase"/>
    <property type="match status" value="1"/>
</dbReference>
<dbReference type="GO" id="GO:0009103">
    <property type="term" value="P:lipopolysaccharide biosynthetic process"/>
    <property type="evidence" value="ECO:0007669"/>
    <property type="project" value="TreeGrafter"/>
</dbReference>
<dbReference type="EMBL" id="CP001100">
    <property type="protein sequence ID" value="ACF14402.1"/>
    <property type="molecule type" value="Genomic_DNA"/>
</dbReference>
<dbReference type="RefSeq" id="WP_012500485.1">
    <property type="nucleotide sequence ID" value="NC_011026.1"/>
</dbReference>
<dbReference type="PANTHER" id="PTHR46401">
    <property type="entry name" value="GLYCOSYLTRANSFERASE WBBK-RELATED"/>
    <property type="match status" value="1"/>
</dbReference>
<dbReference type="eggNOG" id="COG0438">
    <property type="taxonomic scope" value="Bacteria"/>
</dbReference>
<dbReference type="PANTHER" id="PTHR46401:SF2">
    <property type="entry name" value="GLYCOSYLTRANSFERASE WBBK-RELATED"/>
    <property type="match status" value="1"/>
</dbReference>
<evidence type="ECO:0000313" key="4">
    <source>
        <dbReference type="Proteomes" id="UP000001208"/>
    </source>
</evidence>
<evidence type="ECO:0000259" key="2">
    <source>
        <dbReference type="Pfam" id="PF00534"/>
    </source>
</evidence>
<sequence>MRIVYLNKVLLDSPLPAVNFSLANAYGLAQAGAETFLMVQKKTEHINQARLFENFHIEPLSNFHLKIYDQKYFFGIKTNQWFYMDAFRDIRKWHREKPIDVVVSRDPGALPYMAKLNRSKQIAVFYQPHNFYADLSVRPDVNPKNAKKYHLLEKKYIPKMTGVLCLQDSQAEWFRKAFPSQNILVAKPGMMRTQPHAGKGFQRRLIGYVGSLQLKKGVETLLRAFQILEPEKFKVILVGGRNQHEMAELKQRIYELGLEDKVLITGWVSYAQVEIYLEKISVGIIPLSDEFYNRYLTAPNKLFDYLSRGIPIVASDLPSIRDFIAEGNEGLFVPPENPEALAAAIRKIFESEQSYEAFHARARKSAIKYLWENQARNMIEQIQKCLK</sequence>
<name>B3QUF3_CHLT3</name>
<keyword evidence="1 3" id="KW-0808">Transferase</keyword>